<evidence type="ECO:0000313" key="3">
    <source>
        <dbReference type="Proteomes" id="UP001292094"/>
    </source>
</evidence>
<dbReference type="AlphaFoldDB" id="A0AAE1PQ79"/>
<feature type="region of interest" description="Disordered" evidence="1">
    <location>
        <begin position="1"/>
        <end position="25"/>
    </location>
</feature>
<evidence type="ECO:0000313" key="2">
    <source>
        <dbReference type="EMBL" id="KAK4312173.1"/>
    </source>
</evidence>
<sequence length="90" mass="9881">MRVLERSREEEGGDEGVSEGGPYERGAWREGRVSCWTRHQSNSPPFKIAEVTPSLLDPGIHNTEIAVITIVPQRRNSCIQVAGSIPDGLP</sequence>
<reference evidence="2" key="1">
    <citation type="submission" date="2023-11" db="EMBL/GenBank/DDBJ databases">
        <title>Genome assemblies of two species of porcelain crab, Petrolisthes cinctipes and Petrolisthes manimaculis (Anomura: Porcellanidae).</title>
        <authorList>
            <person name="Angst P."/>
        </authorList>
    </citation>
    <scope>NUCLEOTIDE SEQUENCE</scope>
    <source>
        <strain evidence="2">PB745_02</strain>
        <tissue evidence="2">Gill</tissue>
    </source>
</reference>
<accession>A0AAE1PQ79</accession>
<evidence type="ECO:0000256" key="1">
    <source>
        <dbReference type="SAM" id="MobiDB-lite"/>
    </source>
</evidence>
<dbReference type="EMBL" id="JAWZYT010001438">
    <property type="protein sequence ID" value="KAK4312173.1"/>
    <property type="molecule type" value="Genomic_DNA"/>
</dbReference>
<name>A0AAE1PQ79_9EUCA</name>
<dbReference type="Proteomes" id="UP001292094">
    <property type="component" value="Unassembled WGS sequence"/>
</dbReference>
<proteinExistence type="predicted"/>
<organism evidence="2 3">
    <name type="scientific">Petrolisthes manimaculis</name>
    <dbReference type="NCBI Taxonomy" id="1843537"/>
    <lineage>
        <taxon>Eukaryota</taxon>
        <taxon>Metazoa</taxon>
        <taxon>Ecdysozoa</taxon>
        <taxon>Arthropoda</taxon>
        <taxon>Crustacea</taxon>
        <taxon>Multicrustacea</taxon>
        <taxon>Malacostraca</taxon>
        <taxon>Eumalacostraca</taxon>
        <taxon>Eucarida</taxon>
        <taxon>Decapoda</taxon>
        <taxon>Pleocyemata</taxon>
        <taxon>Anomura</taxon>
        <taxon>Galatheoidea</taxon>
        <taxon>Porcellanidae</taxon>
        <taxon>Petrolisthes</taxon>
    </lineage>
</organism>
<protein>
    <submittedName>
        <fullName evidence="2">Uncharacterized protein</fullName>
    </submittedName>
</protein>
<gene>
    <name evidence="2" type="ORF">Pmani_016387</name>
</gene>
<keyword evidence="3" id="KW-1185">Reference proteome</keyword>
<comment type="caution">
    <text evidence="2">The sequence shown here is derived from an EMBL/GenBank/DDBJ whole genome shotgun (WGS) entry which is preliminary data.</text>
</comment>
<feature type="compositionally biased region" description="Basic and acidic residues" evidence="1">
    <location>
        <begin position="1"/>
        <end position="10"/>
    </location>
</feature>